<proteinExistence type="predicted"/>
<dbReference type="EMBL" id="JAMQOL010000047">
    <property type="protein sequence ID" value="MCM4082250.1"/>
    <property type="molecule type" value="Genomic_DNA"/>
</dbReference>
<name>A0ABT0Y8Y4_9ACTN</name>
<dbReference type="RefSeq" id="WP_251801969.1">
    <property type="nucleotide sequence ID" value="NZ_JAMQOL010000047.1"/>
</dbReference>
<accession>A0ABT0Y8Y4</accession>
<feature type="region of interest" description="Disordered" evidence="1">
    <location>
        <begin position="136"/>
        <end position="156"/>
    </location>
</feature>
<evidence type="ECO:0000313" key="2">
    <source>
        <dbReference type="EMBL" id="MCM4082250.1"/>
    </source>
</evidence>
<comment type="caution">
    <text evidence="2">The sequence shown here is derived from an EMBL/GenBank/DDBJ whole genome shotgun (WGS) entry which is preliminary data.</text>
</comment>
<sequence length="156" mass="16476">MTATQLEHWRHVGLLPANTPMRQGFGGSSSQPALGTADLVIWLGLNARRGQRTYDVALRAFGDGHAVPDPTVRAAFLSAVALDLPDPGTGSQDPGDWAQEAAARLPGRDTTALIPQRMRRIDAKIKAAGISFAPAELKAFDKDPGSPSPSPRPTSS</sequence>
<keyword evidence="3" id="KW-1185">Reference proteome</keyword>
<organism evidence="2 3">
    <name type="scientific">Paractinoplanes hotanensis</name>
    <dbReference type="NCBI Taxonomy" id="2906497"/>
    <lineage>
        <taxon>Bacteria</taxon>
        <taxon>Bacillati</taxon>
        <taxon>Actinomycetota</taxon>
        <taxon>Actinomycetes</taxon>
        <taxon>Micromonosporales</taxon>
        <taxon>Micromonosporaceae</taxon>
        <taxon>Paractinoplanes</taxon>
    </lineage>
</organism>
<feature type="compositionally biased region" description="Pro residues" evidence="1">
    <location>
        <begin position="146"/>
        <end position="156"/>
    </location>
</feature>
<evidence type="ECO:0000256" key="1">
    <source>
        <dbReference type="SAM" id="MobiDB-lite"/>
    </source>
</evidence>
<gene>
    <name evidence="2" type="ORF">LXN57_32255</name>
</gene>
<dbReference type="Proteomes" id="UP001523216">
    <property type="component" value="Unassembled WGS sequence"/>
</dbReference>
<protein>
    <submittedName>
        <fullName evidence="2">Uncharacterized protein</fullName>
    </submittedName>
</protein>
<evidence type="ECO:0000313" key="3">
    <source>
        <dbReference type="Proteomes" id="UP001523216"/>
    </source>
</evidence>
<reference evidence="2 3" key="1">
    <citation type="submission" date="2022-06" db="EMBL/GenBank/DDBJ databases">
        <title>Actinoplanes abujensis sp. nov., isolated from Nigerian arid soil.</title>
        <authorList>
            <person name="Ding P."/>
        </authorList>
    </citation>
    <scope>NUCLEOTIDE SEQUENCE [LARGE SCALE GENOMIC DNA]</scope>
    <source>
        <strain evidence="3">TRM88002</strain>
    </source>
</reference>